<sequence length="32" mass="3470">MVTVYEALSLMIGFGTLIVAVIAIVISFNKKK</sequence>
<proteinExistence type="predicted"/>
<name>A0A4S3PLE3_9BACI</name>
<keyword evidence="1" id="KW-0472">Membrane</keyword>
<dbReference type="Pfam" id="PF16935">
    <property type="entry name" value="Hol_Tox"/>
    <property type="match status" value="1"/>
</dbReference>
<comment type="caution">
    <text evidence="2">The sequence shown here is derived from an EMBL/GenBank/DDBJ whole genome shotgun (WGS) entry which is preliminary data.</text>
</comment>
<evidence type="ECO:0000313" key="3">
    <source>
        <dbReference type="Proteomes" id="UP000306477"/>
    </source>
</evidence>
<dbReference type="OrthoDB" id="2939733at2"/>
<keyword evidence="1" id="KW-0812">Transmembrane</keyword>
<dbReference type="RefSeq" id="WP_136381225.1">
    <property type="nucleotide sequence ID" value="NZ_SLUB01000050.1"/>
</dbReference>
<accession>A0A4S3PLE3</accession>
<evidence type="ECO:0000256" key="1">
    <source>
        <dbReference type="SAM" id="Phobius"/>
    </source>
</evidence>
<dbReference type="AlphaFoldDB" id="A0A4S3PLE3"/>
<organism evidence="2 3">
    <name type="scientific">Bacillus timonensis</name>
    <dbReference type="NCBI Taxonomy" id="1033734"/>
    <lineage>
        <taxon>Bacteria</taxon>
        <taxon>Bacillati</taxon>
        <taxon>Bacillota</taxon>
        <taxon>Bacilli</taxon>
        <taxon>Bacillales</taxon>
        <taxon>Bacillaceae</taxon>
        <taxon>Bacillus</taxon>
    </lineage>
</organism>
<keyword evidence="3" id="KW-1185">Reference proteome</keyword>
<dbReference type="EMBL" id="SLUB01000050">
    <property type="protein sequence ID" value="THE10300.1"/>
    <property type="molecule type" value="Genomic_DNA"/>
</dbReference>
<keyword evidence="1" id="KW-1133">Transmembrane helix</keyword>
<gene>
    <name evidence="2" type="ORF">E1I69_19420</name>
</gene>
<dbReference type="Proteomes" id="UP000306477">
    <property type="component" value="Unassembled WGS sequence"/>
</dbReference>
<protein>
    <submittedName>
        <fullName evidence="2">Putative holin-like toxin</fullName>
    </submittedName>
</protein>
<reference evidence="2 3" key="1">
    <citation type="journal article" date="2019" name="Indoor Air">
        <title>Impacts of indoor surface finishes on bacterial viability.</title>
        <authorList>
            <person name="Hu J."/>
            <person name="Maamar S.B."/>
            <person name="Glawe A.J."/>
            <person name="Gottel N."/>
            <person name="Gilbert J.A."/>
            <person name="Hartmann E.M."/>
        </authorList>
    </citation>
    <scope>NUCLEOTIDE SEQUENCE [LARGE SCALE GENOMIC DNA]</scope>
    <source>
        <strain evidence="2 3">AF060A6</strain>
    </source>
</reference>
<dbReference type="InterPro" id="IPR031616">
    <property type="entry name" value="BsrE-like"/>
</dbReference>
<evidence type="ECO:0000313" key="2">
    <source>
        <dbReference type="EMBL" id="THE10300.1"/>
    </source>
</evidence>
<feature type="transmembrane region" description="Helical" evidence="1">
    <location>
        <begin position="6"/>
        <end position="28"/>
    </location>
</feature>